<dbReference type="Proteomes" id="UP000299102">
    <property type="component" value="Unassembled WGS sequence"/>
</dbReference>
<name>A0A4C1T7Y8_EUMVA</name>
<dbReference type="EMBL" id="BGZK01000041">
    <property type="protein sequence ID" value="GBP10532.1"/>
    <property type="molecule type" value="Genomic_DNA"/>
</dbReference>
<keyword evidence="2" id="KW-1185">Reference proteome</keyword>
<evidence type="ECO:0000313" key="1">
    <source>
        <dbReference type="EMBL" id="GBP10532.1"/>
    </source>
</evidence>
<reference evidence="1 2" key="1">
    <citation type="journal article" date="2019" name="Commun. Biol.">
        <title>The bagworm genome reveals a unique fibroin gene that provides high tensile strength.</title>
        <authorList>
            <person name="Kono N."/>
            <person name="Nakamura H."/>
            <person name="Ohtoshi R."/>
            <person name="Tomita M."/>
            <person name="Numata K."/>
            <person name="Arakawa K."/>
        </authorList>
    </citation>
    <scope>NUCLEOTIDE SEQUENCE [LARGE SCALE GENOMIC DNA]</scope>
</reference>
<accession>A0A4C1T7Y8</accession>
<comment type="caution">
    <text evidence="1">The sequence shown here is derived from an EMBL/GenBank/DDBJ whole genome shotgun (WGS) entry which is preliminary data.</text>
</comment>
<organism evidence="1 2">
    <name type="scientific">Eumeta variegata</name>
    <name type="common">Bagworm moth</name>
    <name type="synonym">Eumeta japonica</name>
    <dbReference type="NCBI Taxonomy" id="151549"/>
    <lineage>
        <taxon>Eukaryota</taxon>
        <taxon>Metazoa</taxon>
        <taxon>Ecdysozoa</taxon>
        <taxon>Arthropoda</taxon>
        <taxon>Hexapoda</taxon>
        <taxon>Insecta</taxon>
        <taxon>Pterygota</taxon>
        <taxon>Neoptera</taxon>
        <taxon>Endopterygota</taxon>
        <taxon>Lepidoptera</taxon>
        <taxon>Glossata</taxon>
        <taxon>Ditrysia</taxon>
        <taxon>Tineoidea</taxon>
        <taxon>Psychidae</taxon>
        <taxon>Oiketicinae</taxon>
        <taxon>Eumeta</taxon>
    </lineage>
</organism>
<evidence type="ECO:0000313" key="2">
    <source>
        <dbReference type="Proteomes" id="UP000299102"/>
    </source>
</evidence>
<sequence>MASKDKGPSKATVYLRFNELKFDREVCMKFYTCVSSRKEGGFFLGTAQCNAGSEAAVQRCRDILKRYGGRGSYSPDLTPCGFFLSREIEKSTQGQTVFNIGGNALPAFEKAFEKVSETYWKM</sequence>
<gene>
    <name evidence="1" type="ORF">EVAR_76377_1</name>
</gene>
<protein>
    <submittedName>
        <fullName evidence="1">Uncharacterized protein</fullName>
    </submittedName>
</protein>
<proteinExistence type="predicted"/>
<dbReference type="AlphaFoldDB" id="A0A4C1T7Y8"/>